<keyword evidence="1" id="KW-0812">Transmembrane</keyword>
<reference evidence="3" key="1">
    <citation type="submission" date="2016-10" db="EMBL/GenBank/DDBJ databases">
        <authorList>
            <person name="Varghese N."/>
            <person name="Submissions S."/>
        </authorList>
    </citation>
    <scope>NUCLEOTIDE SEQUENCE [LARGE SCALE GENOMIC DNA]</scope>
    <source>
        <strain evidence="3">ATCC 35263</strain>
    </source>
</reference>
<dbReference type="Proteomes" id="UP000222056">
    <property type="component" value="Unassembled WGS sequence"/>
</dbReference>
<feature type="transmembrane region" description="Helical" evidence="1">
    <location>
        <begin position="219"/>
        <end position="240"/>
    </location>
</feature>
<feature type="transmembrane region" description="Helical" evidence="1">
    <location>
        <begin position="285"/>
        <end position="317"/>
    </location>
</feature>
<evidence type="ECO:0000313" key="2">
    <source>
        <dbReference type="EMBL" id="SEH14976.1"/>
    </source>
</evidence>
<organism evidence="2 3">
    <name type="scientific">Thermoleophilum album</name>
    <dbReference type="NCBI Taxonomy" id="29539"/>
    <lineage>
        <taxon>Bacteria</taxon>
        <taxon>Bacillati</taxon>
        <taxon>Actinomycetota</taxon>
        <taxon>Thermoleophilia</taxon>
        <taxon>Thermoleophilales</taxon>
        <taxon>Thermoleophilaceae</taxon>
        <taxon>Thermoleophilum</taxon>
    </lineage>
</organism>
<keyword evidence="3" id="KW-1185">Reference proteome</keyword>
<name>A0A1H6FW04_THEAL</name>
<dbReference type="RefSeq" id="WP_218138356.1">
    <property type="nucleotide sequence ID" value="NZ_FNWJ01000002.1"/>
</dbReference>
<sequence length="383" mass="41247">MNATAGKSTQGADQLTDSKRRAQLALIAAPGLPHQLALELAEPLRATLAERYPYVDWEVPILPDPLVAPPASATEVVAEARRRLLDRDWELAVVLTDLPLRIGGRPVVWHASPTHGVAVVSVPAIGPVGVRRGLERAISALVDALLGERVTEESDERRERARDARRARRMRRWLDELVELHTEDSHPDTGWVSLASPGRLRLLAGMVRANRPWRVALRLYKAVVASLAAIAFSLVTPDVWAIADRLPTSRLLALSLASIATTATTLIVAHGLWERAPNQHTRDEVALFNAATALTVLIGTSVLYATLFGLALVGALLLLPSSLLEARTGNTAAFADYVRLAWLLSSLATFGGALGAGLESSDAVREAAYAYRGEEERALPGSA</sequence>
<dbReference type="EMBL" id="FNWJ01000002">
    <property type="protein sequence ID" value="SEH14976.1"/>
    <property type="molecule type" value="Genomic_DNA"/>
</dbReference>
<feature type="transmembrane region" description="Helical" evidence="1">
    <location>
        <begin position="252"/>
        <end position="273"/>
    </location>
</feature>
<evidence type="ECO:0000313" key="3">
    <source>
        <dbReference type="Proteomes" id="UP000222056"/>
    </source>
</evidence>
<evidence type="ECO:0000256" key="1">
    <source>
        <dbReference type="SAM" id="Phobius"/>
    </source>
</evidence>
<keyword evidence="1" id="KW-0472">Membrane</keyword>
<protein>
    <submittedName>
        <fullName evidence="2">Uncharacterized protein</fullName>
    </submittedName>
</protein>
<gene>
    <name evidence="2" type="ORF">SAMN02745716_1800</name>
</gene>
<dbReference type="AlphaFoldDB" id="A0A1H6FW04"/>
<proteinExistence type="predicted"/>
<dbReference type="STRING" id="29539.SAMN02745716_1800"/>
<keyword evidence="1" id="KW-1133">Transmembrane helix</keyword>
<accession>A0A1H6FW04</accession>